<dbReference type="SMART" id="SM00028">
    <property type="entry name" value="TPR"/>
    <property type="match status" value="1"/>
</dbReference>
<dbReference type="PROSITE" id="PS50005">
    <property type="entry name" value="TPR"/>
    <property type="match status" value="1"/>
</dbReference>
<dbReference type="InterPro" id="IPR011990">
    <property type="entry name" value="TPR-like_helical_dom_sf"/>
</dbReference>
<reference evidence="3" key="1">
    <citation type="journal article" date="2023" name="BMC Genomics">
        <title>Chromosome-level genome assemblies of Cutaneotrichosporon spp. (Trichosporonales, Basidiomycota) reveal imbalanced evolution between nucleotide sequences and chromosome synteny.</title>
        <authorList>
            <person name="Kobayashi Y."/>
            <person name="Kayamori A."/>
            <person name="Aoki K."/>
            <person name="Shiwa Y."/>
            <person name="Matsutani M."/>
            <person name="Fujita N."/>
            <person name="Sugita T."/>
            <person name="Iwasaki W."/>
            <person name="Tanaka N."/>
            <person name="Takashima M."/>
        </authorList>
    </citation>
    <scope>NUCLEOTIDE SEQUENCE</scope>
    <source>
        <strain evidence="3">HIS016</strain>
    </source>
</reference>
<protein>
    <recommendedName>
        <fullName evidence="5">TPR-like protein</fullName>
    </recommendedName>
</protein>
<keyword evidence="4" id="KW-1185">Reference proteome</keyword>
<evidence type="ECO:0000313" key="4">
    <source>
        <dbReference type="Proteomes" id="UP001222932"/>
    </source>
</evidence>
<feature type="compositionally biased region" description="Polar residues" evidence="2">
    <location>
        <begin position="1"/>
        <end position="10"/>
    </location>
</feature>
<accession>A0AAD3TU59</accession>
<proteinExistence type="predicted"/>
<dbReference type="EMBL" id="BTCM01000003">
    <property type="protein sequence ID" value="GMK56894.1"/>
    <property type="molecule type" value="Genomic_DNA"/>
</dbReference>
<dbReference type="Gene3D" id="1.25.40.10">
    <property type="entry name" value="Tetratricopeptide repeat domain"/>
    <property type="match status" value="1"/>
</dbReference>
<feature type="repeat" description="TPR" evidence="1">
    <location>
        <begin position="148"/>
        <end position="181"/>
    </location>
</feature>
<comment type="caution">
    <text evidence="3">The sequence shown here is derived from an EMBL/GenBank/DDBJ whole genome shotgun (WGS) entry which is preliminary data.</text>
</comment>
<dbReference type="PANTHER" id="PTHR46014">
    <property type="entry name" value="TETRATRICOPEPTIDE REPEAT PROTEIN 1"/>
    <property type="match status" value="1"/>
</dbReference>
<dbReference type="InterPro" id="IPR019734">
    <property type="entry name" value="TPR_rpt"/>
</dbReference>
<evidence type="ECO:0000313" key="3">
    <source>
        <dbReference type="EMBL" id="GMK56894.1"/>
    </source>
</evidence>
<evidence type="ECO:0008006" key="5">
    <source>
        <dbReference type="Google" id="ProtNLM"/>
    </source>
</evidence>
<sequence length="286" mass="31197">MSDSQSSQGEPSPFDARLFEPPPWVKERFGDPPKPASSTSSDDDHFEDALSEADMGIEEKLLERATALKDAGNRHFLAKPRRLDEACASYTAALDHLPDLPPPVLVAPAPSGIQEVTEDGAAAIDAENARDKDTEREDAEQAIRECTKAVYGNLGAVYVAQEEWKQAVDACTSALKIDPGYLKAVHRRAVANDKLGTWTSLSSAQEDYKTLVALLPRTSPQLPEAKRALATLPGRIAVQQEKEKDEMLGKLKDLGNSLLGKFGLNTDMFKFDEQPGGGYNLRFEQG</sequence>
<dbReference type="AlphaFoldDB" id="A0AAD3TU59"/>
<dbReference type="InterPro" id="IPR052769">
    <property type="entry name" value="TPR_domain_protein"/>
</dbReference>
<name>A0AAD3TU59_9TREE</name>
<evidence type="ECO:0000256" key="1">
    <source>
        <dbReference type="PROSITE-ProRule" id="PRU00339"/>
    </source>
</evidence>
<organism evidence="3 4">
    <name type="scientific">Cutaneotrichosporon spelunceum</name>
    <dbReference type="NCBI Taxonomy" id="1672016"/>
    <lineage>
        <taxon>Eukaryota</taxon>
        <taxon>Fungi</taxon>
        <taxon>Dikarya</taxon>
        <taxon>Basidiomycota</taxon>
        <taxon>Agaricomycotina</taxon>
        <taxon>Tremellomycetes</taxon>
        <taxon>Trichosporonales</taxon>
        <taxon>Trichosporonaceae</taxon>
        <taxon>Cutaneotrichosporon</taxon>
    </lineage>
</organism>
<dbReference type="Pfam" id="PF00515">
    <property type="entry name" value="TPR_1"/>
    <property type="match status" value="1"/>
</dbReference>
<gene>
    <name evidence="3" type="ORF">CspeluHIS016_0307340</name>
</gene>
<dbReference type="Proteomes" id="UP001222932">
    <property type="component" value="Unassembled WGS sequence"/>
</dbReference>
<dbReference type="SUPFAM" id="SSF48452">
    <property type="entry name" value="TPR-like"/>
    <property type="match status" value="1"/>
</dbReference>
<keyword evidence="1" id="KW-0802">TPR repeat</keyword>
<evidence type="ECO:0000256" key="2">
    <source>
        <dbReference type="SAM" id="MobiDB-lite"/>
    </source>
</evidence>
<dbReference type="PANTHER" id="PTHR46014:SF1">
    <property type="entry name" value="TETRATRICOPEPTIDE REPEAT PROTEIN 1"/>
    <property type="match status" value="1"/>
</dbReference>
<feature type="region of interest" description="Disordered" evidence="2">
    <location>
        <begin position="1"/>
        <end position="54"/>
    </location>
</feature>
<reference evidence="3" key="2">
    <citation type="submission" date="2023-06" db="EMBL/GenBank/DDBJ databases">
        <authorList>
            <person name="Kobayashi Y."/>
            <person name="Kayamori A."/>
            <person name="Aoki K."/>
            <person name="Shiwa Y."/>
            <person name="Fujita N."/>
            <person name="Sugita T."/>
            <person name="Iwasaki W."/>
            <person name="Tanaka N."/>
            <person name="Takashima M."/>
        </authorList>
    </citation>
    <scope>NUCLEOTIDE SEQUENCE</scope>
    <source>
        <strain evidence="3">HIS016</strain>
    </source>
</reference>